<feature type="transmembrane region" description="Helical" evidence="5">
    <location>
        <begin position="37"/>
        <end position="60"/>
    </location>
</feature>
<name>G0AA18_COLFT</name>
<keyword evidence="4 5" id="KW-0472">Membrane</keyword>
<feature type="transmembrane region" description="Helical" evidence="5">
    <location>
        <begin position="216"/>
        <end position="238"/>
    </location>
</feature>
<evidence type="ECO:0000256" key="2">
    <source>
        <dbReference type="ARBA" id="ARBA00022692"/>
    </source>
</evidence>
<keyword evidence="2 5" id="KW-0812">Transmembrane</keyword>
<evidence type="ECO:0000256" key="5">
    <source>
        <dbReference type="SAM" id="Phobius"/>
    </source>
</evidence>
<feature type="transmembrane region" description="Helical" evidence="5">
    <location>
        <begin position="97"/>
        <end position="123"/>
    </location>
</feature>
<dbReference type="Pfam" id="PF07264">
    <property type="entry name" value="EI24"/>
    <property type="match status" value="1"/>
</dbReference>
<evidence type="ECO:0000313" key="7">
    <source>
        <dbReference type="Proteomes" id="UP000008392"/>
    </source>
</evidence>
<reference evidence="6 7" key="5">
    <citation type="journal article" date="2011" name="ISME J.">
        <title>Dual transcriptional profiling of a bacterial/fungal confrontation: Collimonas fungivorans versus Aspergillus niger.</title>
        <authorList>
            <person name="Mela F."/>
            <person name="Fritsche K."/>
            <person name="de Boer W."/>
            <person name="van Veen J.A."/>
            <person name="de Graaff L.H."/>
            <person name="van den Berg M."/>
            <person name="Leveau J.H."/>
        </authorList>
    </citation>
    <scope>NUCLEOTIDE SEQUENCE [LARGE SCALE GENOMIC DNA]</scope>
    <source>
        <strain evidence="6 7">Ter331</strain>
    </source>
</reference>
<reference evidence="6 7" key="3">
    <citation type="journal article" date="2008" name="FEMS Microbiol. Ecol.">
        <title>Identification and characterization of genes underlying chitinolysis in Collimonas fungivorans Ter331.</title>
        <authorList>
            <person name="Fritsche K."/>
            <person name="de Boer W."/>
            <person name="Gerards S."/>
            <person name="van den Berg M."/>
            <person name="van Veen J.A."/>
            <person name="Leveau J.H."/>
        </authorList>
    </citation>
    <scope>NUCLEOTIDE SEQUENCE [LARGE SCALE GENOMIC DNA]</scope>
    <source>
        <strain evidence="6 7">Ter331</strain>
    </source>
</reference>
<dbReference type="eggNOG" id="COG2981">
    <property type="taxonomic scope" value="Bacteria"/>
</dbReference>
<reference evidence="6 7" key="2">
    <citation type="journal article" date="2006" name="J. Microbiol. Methods">
        <title>Genomic flank-sequencing of plasposon insertion sites for rapid identification of functional genes.</title>
        <authorList>
            <person name="Leveau J.H."/>
            <person name="Gerards S."/>
            <person name="Fritsche K."/>
            <person name="Zondag G."/>
            <person name="van Veen J.A."/>
        </authorList>
    </citation>
    <scope>NUCLEOTIDE SEQUENCE [LARGE SCALE GENOMIC DNA]</scope>
    <source>
        <strain evidence="6 7">Ter331</strain>
    </source>
</reference>
<reference evidence="6 7" key="1">
    <citation type="journal article" date="2004" name="Environ. Microbiol.">
        <title>Phylogeny-function analysis of (meta)genomic libraries: screening for expression of ribosomal RNA genes by large-insert library fluorescent in situ hybridization (LIL-FISH).</title>
        <authorList>
            <person name="Leveau J.H."/>
            <person name="Gerards S."/>
            <person name="de Boer W."/>
            <person name="van Veen J.A."/>
        </authorList>
    </citation>
    <scope>NUCLEOTIDE SEQUENCE [LARGE SCALE GENOMIC DNA]</scope>
    <source>
        <strain evidence="6 7">Ter331</strain>
    </source>
</reference>
<reference evidence="6 7" key="4">
    <citation type="journal article" date="2010" name="Environ. Microbiol.">
        <title>The bacterial genus Collimonas: mycophagy, weathering and other adaptive solutions to life in oligotrophic soil environments.</title>
        <authorList>
            <person name="Leveau J.H."/>
            <person name="Uroz S."/>
            <person name="de Boer W."/>
        </authorList>
    </citation>
    <scope>NUCLEOTIDE SEQUENCE [LARGE SCALE GENOMIC DNA]</scope>
    <source>
        <strain evidence="6 7">Ter331</strain>
    </source>
</reference>
<keyword evidence="7" id="KW-1185">Reference proteome</keyword>
<evidence type="ECO:0000313" key="6">
    <source>
        <dbReference type="EMBL" id="AEK62872.1"/>
    </source>
</evidence>
<protein>
    <submittedName>
        <fullName evidence="6">Putative transmembrane protein</fullName>
    </submittedName>
</protein>
<dbReference type="HOGENOM" id="CLU_069319_0_0_4"/>
<keyword evidence="3 5" id="KW-1133">Transmembrane helix</keyword>
<dbReference type="STRING" id="1005048.CFU_3047"/>
<evidence type="ECO:0000256" key="1">
    <source>
        <dbReference type="ARBA" id="ARBA00004141"/>
    </source>
</evidence>
<comment type="subcellular location">
    <subcellularLocation>
        <location evidence="1">Membrane</location>
        <topology evidence="1">Multi-pass membrane protein</topology>
    </subcellularLocation>
</comment>
<proteinExistence type="predicted"/>
<evidence type="ECO:0000256" key="4">
    <source>
        <dbReference type="ARBA" id="ARBA00023136"/>
    </source>
</evidence>
<feature type="transmembrane region" description="Helical" evidence="5">
    <location>
        <begin position="244"/>
        <end position="268"/>
    </location>
</feature>
<dbReference type="InterPro" id="IPR059112">
    <property type="entry name" value="CysZ/EI24"/>
</dbReference>
<evidence type="ECO:0000256" key="3">
    <source>
        <dbReference type="ARBA" id="ARBA00022989"/>
    </source>
</evidence>
<dbReference type="Proteomes" id="UP000008392">
    <property type="component" value="Chromosome"/>
</dbReference>
<feature type="transmembrane region" description="Helical" evidence="5">
    <location>
        <begin position="144"/>
        <end position="166"/>
    </location>
</feature>
<dbReference type="AlphaFoldDB" id="G0AA18"/>
<dbReference type="EMBL" id="CP002745">
    <property type="protein sequence ID" value="AEK62872.1"/>
    <property type="molecule type" value="Genomic_DNA"/>
</dbReference>
<accession>G0AA18</accession>
<gene>
    <name evidence="6" type="ordered locus">CFU_3047</name>
</gene>
<feature type="transmembrane region" description="Helical" evidence="5">
    <location>
        <begin position="172"/>
        <end position="195"/>
    </location>
</feature>
<reference evidence="7" key="6">
    <citation type="submission" date="2011-05" db="EMBL/GenBank/DDBJ databases">
        <title>Complete sequence of Collimonas fungivorans Ter331.</title>
        <authorList>
            <person name="Leveau J.H."/>
        </authorList>
    </citation>
    <scope>NUCLEOTIDE SEQUENCE [LARGE SCALE GENOMIC DNA]</scope>
    <source>
        <strain evidence="7">Ter331</strain>
    </source>
</reference>
<dbReference type="KEGG" id="cfu:CFU_3047"/>
<organism evidence="6 7">
    <name type="scientific">Collimonas fungivorans (strain Ter331)</name>
    <dbReference type="NCBI Taxonomy" id="1005048"/>
    <lineage>
        <taxon>Bacteria</taxon>
        <taxon>Pseudomonadati</taxon>
        <taxon>Pseudomonadota</taxon>
        <taxon>Betaproteobacteria</taxon>
        <taxon>Burkholderiales</taxon>
        <taxon>Oxalobacteraceae</taxon>
        <taxon>Collimonas</taxon>
    </lineage>
</organism>
<sequence length="307" mass="34280">MAGPETHGRIFQKAVPLMRPVLVAFGRALLSQLHYRMLMLTFLPFVLSIVIWGLALWWGLQPMIDWLQKNYFAGNDGWGIANYVPGWLGLGALKTVIVPWLALWALLPLMILTALLFVGAFALPATARHVGRRHFPDLELRHGGSLLGSAWTSFTAFLLFCVLWLVTLPLWLIPPFAFLVPLVLWGWLTYRVFAYEALAAHADKEEMRALLRIHRWPLLLIGVIAGALGAAPTVLWLGGALWLVVFPLLAAGSIWLYVLVFVFTGLWFEYYCLAALAKYRAAGQAAIIMAGREDGQVIHQLSDTPQL</sequence>